<dbReference type="Proteomes" id="UP000198716">
    <property type="component" value="Unassembled WGS sequence"/>
</dbReference>
<evidence type="ECO:0000313" key="3">
    <source>
        <dbReference type="Proteomes" id="UP000198716"/>
    </source>
</evidence>
<evidence type="ECO:0000313" key="2">
    <source>
        <dbReference type="EMBL" id="SFE66364.1"/>
    </source>
</evidence>
<dbReference type="InterPro" id="IPR020556">
    <property type="entry name" value="Amidase_CS"/>
</dbReference>
<gene>
    <name evidence="2" type="ORF">SAMN04487819_12129</name>
</gene>
<dbReference type="SUPFAM" id="SSF75304">
    <property type="entry name" value="Amidase signature (AS) enzymes"/>
    <property type="match status" value="1"/>
</dbReference>
<reference evidence="3" key="1">
    <citation type="submission" date="2016-10" db="EMBL/GenBank/DDBJ databases">
        <authorList>
            <person name="Varghese N."/>
            <person name="Submissions S."/>
        </authorList>
    </citation>
    <scope>NUCLEOTIDE SEQUENCE [LARGE SCALE GENOMIC DNA]</scope>
    <source>
        <strain evidence="3">DSM 45004</strain>
    </source>
</reference>
<name>A0A1I2CDL1_9ACTN</name>
<sequence length="469" mass="49780">MSVSPADWSLTRAARELTSGRVTAETYARALLARCAEYRWLNAFVACDPSRVLEQARVADSVGPDATRPLHGVPIAVKDNIDTSGWNTTAGTPALRDNLAHFDAGAWSRLRDAGAILLGRTNMHELAYGITGENHCFGSVSNPVAAGRLAGGSSSGSAAAVAASLAPAGLGTDTGGSVRIPAAHCGIIGFRPSTGRYPADGVLRISHTRDTVGIMARDVADLCLLDSVLAFETETSDPTDWGKPGTRLVVPSFPGNGDLDAELMAVFRRGLERLRSAGLVLIDSDHPPEVPELIDKTSFPISLAETPVNFRNYLAGMKYPVGLERLLASVADPEVRELLYPLLSEDLIGDSEYRRAVDSLLPELDQLARHTLDRHGAVAYLVPTTVLGPPGTDTCREVSLNGRSVPTFSTYVRNTNLASLVGWPSISIPVGKTVRGLPVGLQLDVPTGHDRQLLELARRCGTLLSGASP</sequence>
<dbReference type="RefSeq" id="WP_092930038.1">
    <property type="nucleotide sequence ID" value="NZ_FOMZ01000021.1"/>
</dbReference>
<proteinExistence type="predicted"/>
<dbReference type="AlphaFoldDB" id="A0A1I2CDL1"/>
<dbReference type="InterPro" id="IPR023631">
    <property type="entry name" value="Amidase_dom"/>
</dbReference>
<dbReference type="PANTHER" id="PTHR11895:SF151">
    <property type="entry name" value="GLUTAMYL-TRNA(GLN) AMIDOTRANSFERASE SUBUNIT A"/>
    <property type="match status" value="1"/>
</dbReference>
<dbReference type="GO" id="GO:0003824">
    <property type="term" value="F:catalytic activity"/>
    <property type="evidence" value="ECO:0007669"/>
    <property type="project" value="InterPro"/>
</dbReference>
<dbReference type="PANTHER" id="PTHR11895">
    <property type="entry name" value="TRANSAMIDASE"/>
    <property type="match status" value="1"/>
</dbReference>
<accession>A0A1I2CDL1</accession>
<keyword evidence="3" id="KW-1185">Reference proteome</keyword>
<dbReference type="PROSITE" id="PS00571">
    <property type="entry name" value="AMIDASES"/>
    <property type="match status" value="1"/>
</dbReference>
<dbReference type="Pfam" id="PF01425">
    <property type="entry name" value="Amidase"/>
    <property type="match status" value="1"/>
</dbReference>
<dbReference type="Gene3D" id="3.90.1300.10">
    <property type="entry name" value="Amidase signature (AS) domain"/>
    <property type="match status" value="1"/>
</dbReference>
<dbReference type="EMBL" id="FOMZ01000021">
    <property type="protein sequence ID" value="SFE66364.1"/>
    <property type="molecule type" value="Genomic_DNA"/>
</dbReference>
<organism evidence="2 3">
    <name type="scientific">Actinopolyspora alba</name>
    <dbReference type="NCBI Taxonomy" id="673379"/>
    <lineage>
        <taxon>Bacteria</taxon>
        <taxon>Bacillati</taxon>
        <taxon>Actinomycetota</taxon>
        <taxon>Actinomycetes</taxon>
        <taxon>Actinopolysporales</taxon>
        <taxon>Actinopolysporaceae</taxon>
        <taxon>Actinopolyspora</taxon>
        <taxon>Actinopolyspora alba group</taxon>
    </lineage>
</organism>
<protein>
    <submittedName>
        <fullName evidence="2">Mandelamide amidase</fullName>
    </submittedName>
</protein>
<dbReference type="InterPro" id="IPR036928">
    <property type="entry name" value="AS_sf"/>
</dbReference>
<dbReference type="InterPro" id="IPR000120">
    <property type="entry name" value="Amidase"/>
</dbReference>
<feature type="domain" description="Amidase" evidence="1">
    <location>
        <begin position="29"/>
        <end position="454"/>
    </location>
</feature>
<evidence type="ECO:0000259" key="1">
    <source>
        <dbReference type="Pfam" id="PF01425"/>
    </source>
</evidence>